<dbReference type="InterPro" id="IPR002550">
    <property type="entry name" value="CNNM"/>
</dbReference>
<evidence type="ECO:0000313" key="9">
    <source>
        <dbReference type="Proteomes" id="UP000718793"/>
    </source>
</evidence>
<dbReference type="SMART" id="SM00116">
    <property type="entry name" value="CBS"/>
    <property type="match status" value="2"/>
</dbReference>
<organism evidence="8 9">
    <name type="scientific">Mycoplasma zalophi</name>
    <dbReference type="NCBI Taxonomy" id="191287"/>
    <lineage>
        <taxon>Bacteria</taxon>
        <taxon>Bacillati</taxon>
        <taxon>Mycoplasmatota</taxon>
        <taxon>Mollicutes</taxon>
        <taxon>Mycoplasmataceae</taxon>
        <taxon>Mycoplasma</taxon>
    </lineage>
</organism>
<evidence type="ECO:0000313" key="8">
    <source>
        <dbReference type="EMBL" id="MBU4692140.1"/>
    </source>
</evidence>
<feature type="transmembrane region" description="Helical" evidence="5">
    <location>
        <begin position="115"/>
        <end position="135"/>
    </location>
</feature>
<evidence type="ECO:0000259" key="6">
    <source>
        <dbReference type="PROSITE" id="PS51371"/>
    </source>
</evidence>
<dbReference type="RefSeq" id="WP_216488461.1">
    <property type="nucleotide sequence ID" value="NZ_JAHMHH010000001.1"/>
</dbReference>
<feature type="domain" description="CBS" evidence="6">
    <location>
        <begin position="279"/>
        <end position="338"/>
    </location>
</feature>
<dbReference type="InterPro" id="IPR000644">
    <property type="entry name" value="CBS_dom"/>
</dbReference>
<keyword evidence="4 5" id="KW-0812">Transmembrane</keyword>
<feature type="transmembrane region" description="Helical" evidence="5">
    <location>
        <begin position="83"/>
        <end position="109"/>
    </location>
</feature>
<evidence type="ECO:0000259" key="7">
    <source>
        <dbReference type="PROSITE" id="PS51846"/>
    </source>
</evidence>
<dbReference type="EMBL" id="JAHMHH010000001">
    <property type="protein sequence ID" value="MBU4692140.1"/>
    <property type="molecule type" value="Genomic_DNA"/>
</dbReference>
<dbReference type="PROSITE" id="PS51846">
    <property type="entry name" value="CNNM"/>
    <property type="match status" value="1"/>
</dbReference>
<keyword evidence="4 5" id="KW-1133">Transmembrane helix</keyword>
<evidence type="ECO:0000256" key="5">
    <source>
        <dbReference type="SAM" id="Phobius"/>
    </source>
</evidence>
<dbReference type="InterPro" id="IPR044751">
    <property type="entry name" value="Ion_transp-like_CBS"/>
</dbReference>
<dbReference type="Proteomes" id="UP000718793">
    <property type="component" value="Unassembled WGS sequence"/>
</dbReference>
<feature type="transmembrane region" description="Helical" evidence="5">
    <location>
        <begin position="147"/>
        <end position="169"/>
    </location>
</feature>
<gene>
    <name evidence="8" type="ORF">KQ875_00815</name>
</gene>
<evidence type="ECO:0000256" key="2">
    <source>
        <dbReference type="ARBA" id="ARBA00023122"/>
    </source>
</evidence>
<evidence type="ECO:0000256" key="1">
    <source>
        <dbReference type="ARBA" id="ARBA00022737"/>
    </source>
</evidence>
<evidence type="ECO:0000256" key="3">
    <source>
        <dbReference type="PROSITE-ProRule" id="PRU00703"/>
    </source>
</evidence>
<name>A0ABS6DQK9_9MOLU</name>
<dbReference type="Pfam" id="PF00571">
    <property type="entry name" value="CBS"/>
    <property type="match status" value="2"/>
</dbReference>
<proteinExistence type="predicted"/>
<protein>
    <submittedName>
        <fullName evidence="8">Hemolysin family protein</fullName>
    </submittedName>
</protein>
<comment type="caution">
    <text evidence="8">The sequence shown here is derived from an EMBL/GenBank/DDBJ whole genome shotgun (WGS) entry which is preliminary data.</text>
</comment>
<evidence type="ECO:0000256" key="4">
    <source>
        <dbReference type="PROSITE-ProRule" id="PRU01193"/>
    </source>
</evidence>
<keyword evidence="4 5" id="KW-0472">Membrane</keyword>
<dbReference type="PROSITE" id="PS51371">
    <property type="entry name" value="CBS"/>
    <property type="match status" value="1"/>
</dbReference>
<keyword evidence="2 3" id="KW-0129">CBS domain</keyword>
<keyword evidence="9" id="KW-1185">Reference proteome</keyword>
<reference evidence="8" key="1">
    <citation type="submission" date="2021-06" db="EMBL/GenBank/DDBJ databases">
        <title>Novel Mycoplasma species detected in California sea lions (Zalophus californianus) from the USA.</title>
        <authorList>
            <person name="Volokhov D.V."/>
            <person name="Furtak V.A."/>
            <person name="Zagorodnyaya T.A."/>
        </authorList>
    </citation>
    <scope>NUCLEOTIDE SEQUENCE [LARGE SCALE GENOMIC DNA]</scope>
    <source>
        <strain evidence="8">CSL 5346</strain>
    </source>
</reference>
<dbReference type="Pfam" id="PF01595">
    <property type="entry name" value="CNNM"/>
    <property type="match status" value="1"/>
</dbReference>
<dbReference type="PANTHER" id="PTHR22777:SF17">
    <property type="entry name" value="UPF0053 PROTEIN SLL0260"/>
    <property type="match status" value="1"/>
</dbReference>
<dbReference type="PANTHER" id="PTHR22777">
    <property type="entry name" value="HEMOLYSIN-RELATED"/>
    <property type="match status" value="1"/>
</dbReference>
<feature type="domain" description="CNNM transmembrane" evidence="7">
    <location>
        <begin position="22"/>
        <end position="202"/>
    </location>
</feature>
<keyword evidence="1" id="KW-0677">Repeat</keyword>
<dbReference type="CDD" id="cd04590">
    <property type="entry name" value="CBS_pair_CorC_HlyC_assoc"/>
    <property type="match status" value="1"/>
</dbReference>
<feature type="transmembrane region" description="Helical" evidence="5">
    <location>
        <begin position="23"/>
        <end position="43"/>
    </location>
</feature>
<accession>A0ABS6DQK9</accession>
<sequence length="428" mass="48698">MLEESPKNLYGLENIEQISNNNLFLQITLLIVLILLLITSAIISGSETAYTSLNLAKIENMLEKKEKGAKLIKKHYLSFNQTLSTVLFVNNLVNIGSSALTSYILGIWIGANSQLIPIISTAILTPIIVVFSEIFPKLIAKSHTVGFLKFAVYFIHFWYILTYPITFFISKLGKKVLVTNSEEEIKSMLNIANDEGVLETKEAKLTQNALDLDSTKVLSHYIRLKDVSFIESSANIKEALNIFNETQYSRLPIRKNNKFIGIVLLKDIFLLKQGKVINYLKKIPNVTVNMSLSKALEKMRLNRSQMAFVTQNNTSDEVKGIITIEDILEELVGEIYDEYDTDEEIYEISLEKSRANGGVDIKTLFKQLEIEIELSDEESDMELADWITHKNGHKLNKTEKFIYQEEISFKVIKSGKTNQTTIYEINIL</sequence>